<proteinExistence type="predicted"/>
<sequence>MKIDFGANGFIVLIFSDFS</sequence>
<protein>
    <submittedName>
        <fullName evidence="1">Uncharacterized protein</fullName>
    </submittedName>
</protein>
<reference evidence="1" key="1">
    <citation type="submission" date="2014-09" db="EMBL/GenBank/DDBJ databases">
        <authorList>
            <person name="Magalhaes I.L.F."/>
            <person name="Oliveira U."/>
            <person name="Santos F.R."/>
            <person name="Vidigal T.H.D.A."/>
            <person name="Brescovit A.D."/>
            <person name="Santos A.J."/>
        </authorList>
    </citation>
    <scope>NUCLEOTIDE SEQUENCE</scope>
    <source>
        <tissue evidence="1">Shoot tissue taken approximately 20 cm above the soil surface</tissue>
    </source>
</reference>
<evidence type="ECO:0000313" key="1">
    <source>
        <dbReference type="EMBL" id="JAD17642.1"/>
    </source>
</evidence>
<dbReference type="EMBL" id="GBRH01280253">
    <property type="protein sequence ID" value="JAD17642.1"/>
    <property type="molecule type" value="Transcribed_RNA"/>
</dbReference>
<dbReference type="AlphaFoldDB" id="A0A0A8Y1U4"/>
<reference evidence="1" key="2">
    <citation type="journal article" date="2015" name="Data Brief">
        <title>Shoot transcriptome of the giant reed, Arundo donax.</title>
        <authorList>
            <person name="Barrero R.A."/>
            <person name="Guerrero F.D."/>
            <person name="Moolhuijzen P."/>
            <person name="Goolsby J.A."/>
            <person name="Tidwell J."/>
            <person name="Bellgard S.E."/>
            <person name="Bellgard M.I."/>
        </authorList>
    </citation>
    <scope>NUCLEOTIDE SEQUENCE</scope>
    <source>
        <tissue evidence="1">Shoot tissue taken approximately 20 cm above the soil surface</tissue>
    </source>
</reference>
<name>A0A0A8Y1U4_ARUDO</name>
<accession>A0A0A8Y1U4</accession>
<organism evidence="1">
    <name type="scientific">Arundo donax</name>
    <name type="common">Giant reed</name>
    <name type="synonym">Donax arundinaceus</name>
    <dbReference type="NCBI Taxonomy" id="35708"/>
    <lineage>
        <taxon>Eukaryota</taxon>
        <taxon>Viridiplantae</taxon>
        <taxon>Streptophyta</taxon>
        <taxon>Embryophyta</taxon>
        <taxon>Tracheophyta</taxon>
        <taxon>Spermatophyta</taxon>
        <taxon>Magnoliopsida</taxon>
        <taxon>Liliopsida</taxon>
        <taxon>Poales</taxon>
        <taxon>Poaceae</taxon>
        <taxon>PACMAD clade</taxon>
        <taxon>Arundinoideae</taxon>
        <taxon>Arundineae</taxon>
        <taxon>Arundo</taxon>
    </lineage>
</organism>